<keyword evidence="3" id="KW-1185">Reference proteome</keyword>
<reference evidence="2 3" key="1">
    <citation type="submission" date="2017-02" db="EMBL/GenBank/DDBJ databases">
        <title>Complete genome sequence of Brachyspira hampsonii genomovar I strain NSH-16 (ATCC BAA-2463).</title>
        <authorList>
            <person name="Mirajkar N.S."/>
            <person name="Gebhart C.J."/>
        </authorList>
    </citation>
    <scope>NUCLEOTIDE SEQUENCE [LARGE SCALE GENOMIC DNA]</scope>
    <source>
        <strain evidence="2 3">NSH-16</strain>
    </source>
</reference>
<dbReference type="GO" id="GO:0016757">
    <property type="term" value="F:glycosyltransferase activity"/>
    <property type="evidence" value="ECO:0007669"/>
    <property type="project" value="InterPro"/>
</dbReference>
<accession>A0AAC9TWX8</accession>
<organism evidence="2 3">
    <name type="scientific">Brachyspira hampsonii</name>
    <dbReference type="NCBI Taxonomy" id="1287055"/>
    <lineage>
        <taxon>Bacteria</taxon>
        <taxon>Pseudomonadati</taxon>
        <taxon>Spirochaetota</taxon>
        <taxon>Spirochaetia</taxon>
        <taxon>Brachyspirales</taxon>
        <taxon>Brachyspiraceae</taxon>
        <taxon>Brachyspira</taxon>
    </lineage>
</organism>
<dbReference type="Pfam" id="PF00534">
    <property type="entry name" value="Glycos_transf_1"/>
    <property type="match status" value="1"/>
</dbReference>
<gene>
    <name evidence="2" type="ORF">BHAMNSH16_13200</name>
</gene>
<dbReference type="Proteomes" id="UP000264880">
    <property type="component" value="Chromosome"/>
</dbReference>
<dbReference type="SUPFAM" id="SSF53756">
    <property type="entry name" value="UDP-Glycosyltransferase/glycogen phosphorylase"/>
    <property type="match status" value="1"/>
</dbReference>
<evidence type="ECO:0000313" key="2">
    <source>
        <dbReference type="EMBL" id="ASJ22547.1"/>
    </source>
</evidence>
<dbReference type="EMBL" id="CP019914">
    <property type="protein sequence ID" value="ASJ22547.1"/>
    <property type="molecule type" value="Genomic_DNA"/>
</dbReference>
<dbReference type="KEGG" id="bhp:BHAMNSH16_13200"/>
<feature type="domain" description="Glycosyl transferase family 1" evidence="1">
    <location>
        <begin position="187"/>
        <end position="335"/>
    </location>
</feature>
<dbReference type="RefSeq" id="WP_069731837.1">
    <property type="nucleotide sequence ID" value="NZ_CP019914.1"/>
</dbReference>
<protein>
    <submittedName>
        <fullName evidence="2">Group 1 glycosyl transferase</fullName>
    </submittedName>
</protein>
<dbReference type="AlphaFoldDB" id="A0AAC9TWX8"/>
<name>A0AAC9TWX8_9SPIR</name>
<dbReference type="InterPro" id="IPR001296">
    <property type="entry name" value="Glyco_trans_1"/>
</dbReference>
<proteinExistence type="predicted"/>
<evidence type="ECO:0000259" key="1">
    <source>
        <dbReference type="Pfam" id="PF00534"/>
    </source>
</evidence>
<keyword evidence="2" id="KW-0808">Transferase</keyword>
<sequence>MKEIIVLISNASNIRDKSNQFMLNMIEHFYKSSIKITVFSKSFPKNFPAYITRKHLSLLFLKKSAKNIANIAENSDAIIAIDFPMNIAASMAKNILIKKRINKLPVIVWYTLNFQNHLYFHEQKDSKTKLIDKRLMKLDYKHTDNIDIIICGSKKTKERLLYLHKDIKNIEIIQPYFSPYIFINNDKKSKKDKSIIIFYNKENSIFKCTAAYAQYLKESNDIYKLKIIGYDKELKENIHKLSIEQYVEFIDEDDNTHIGKEIETSNCMIIHNIKDSFYTQLIAAWHYKTLPIIDAKSSSAEIASDDKNALIYNSQNPISIISKIKKMTENKKSYELFMSSIDEIQNTDKILELIYNFNHN</sequence>
<dbReference type="Gene3D" id="3.40.50.2000">
    <property type="entry name" value="Glycogen Phosphorylase B"/>
    <property type="match status" value="2"/>
</dbReference>
<evidence type="ECO:0000313" key="3">
    <source>
        <dbReference type="Proteomes" id="UP000264880"/>
    </source>
</evidence>